<keyword evidence="2" id="KW-1185">Reference proteome</keyword>
<comment type="caution">
    <text evidence="1">The sequence shown here is derived from an EMBL/GenBank/DDBJ whole genome shotgun (WGS) entry which is preliminary data.</text>
</comment>
<dbReference type="EMBL" id="MU394404">
    <property type="protein sequence ID" value="KAI6081189.1"/>
    <property type="molecule type" value="Genomic_DNA"/>
</dbReference>
<protein>
    <submittedName>
        <fullName evidence="1">Uncharacterized protein</fullName>
    </submittedName>
</protein>
<name>A0ACC0CL92_9PEZI</name>
<gene>
    <name evidence="1" type="ORF">F4821DRAFT_249843</name>
</gene>
<accession>A0ACC0CL92</accession>
<evidence type="ECO:0000313" key="1">
    <source>
        <dbReference type="EMBL" id="KAI6081189.1"/>
    </source>
</evidence>
<reference evidence="1 2" key="1">
    <citation type="journal article" date="2022" name="New Phytol.">
        <title>Ecological generalism drives hyperdiversity of secondary metabolite gene clusters in xylarialean endophytes.</title>
        <authorList>
            <person name="Franco M.E.E."/>
            <person name="Wisecaver J.H."/>
            <person name="Arnold A.E."/>
            <person name="Ju Y.M."/>
            <person name="Slot J.C."/>
            <person name="Ahrendt S."/>
            <person name="Moore L.P."/>
            <person name="Eastman K.E."/>
            <person name="Scott K."/>
            <person name="Konkel Z."/>
            <person name="Mondo S.J."/>
            <person name="Kuo A."/>
            <person name="Hayes R.D."/>
            <person name="Haridas S."/>
            <person name="Andreopoulos B."/>
            <person name="Riley R."/>
            <person name="LaButti K."/>
            <person name="Pangilinan J."/>
            <person name="Lipzen A."/>
            <person name="Amirebrahimi M."/>
            <person name="Yan J."/>
            <person name="Adam C."/>
            <person name="Keymanesh K."/>
            <person name="Ng V."/>
            <person name="Louie K."/>
            <person name="Northen T."/>
            <person name="Drula E."/>
            <person name="Henrissat B."/>
            <person name="Hsieh H.M."/>
            <person name="Youens-Clark K."/>
            <person name="Lutzoni F."/>
            <person name="Miadlikowska J."/>
            <person name="Eastwood D.C."/>
            <person name="Hamelin R.C."/>
            <person name="Grigoriev I.V."/>
            <person name="U'Ren J.M."/>
        </authorList>
    </citation>
    <scope>NUCLEOTIDE SEQUENCE [LARGE SCALE GENOMIC DNA]</scope>
    <source>
        <strain evidence="1 2">ER1909</strain>
    </source>
</reference>
<proteinExistence type="predicted"/>
<organism evidence="1 2">
    <name type="scientific">Hypoxylon rubiginosum</name>
    <dbReference type="NCBI Taxonomy" id="110542"/>
    <lineage>
        <taxon>Eukaryota</taxon>
        <taxon>Fungi</taxon>
        <taxon>Dikarya</taxon>
        <taxon>Ascomycota</taxon>
        <taxon>Pezizomycotina</taxon>
        <taxon>Sordariomycetes</taxon>
        <taxon>Xylariomycetidae</taxon>
        <taxon>Xylariales</taxon>
        <taxon>Hypoxylaceae</taxon>
        <taxon>Hypoxylon</taxon>
    </lineage>
</organism>
<evidence type="ECO:0000313" key="2">
    <source>
        <dbReference type="Proteomes" id="UP001497680"/>
    </source>
</evidence>
<dbReference type="Proteomes" id="UP001497680">
    <property type="component" value="Unassembled WGS sequence"/>
</dbReference>
<sequence>MESQSIATDCSTLSGSIAKVSTILNGFVREVREVRSDVDGVSRELHSLQSVLDFLKEDAGLFPPELAERIPDVLGHCSAVVDQLDAGISALSCTELPKQEKRSQWLASGRREVAQFRTSLEAHKAVLGLALDLVGATTIRDVTSAVEPNKRNTIERHQNSAYVVEDVSRILVEMSQLRMRMPGEFEKKETEFSLYDYMSCLKSYAEKIISHKESEHEIEQSIREAAEQEKVAEQGAFVGDTKLFGAYVGDKPDSAIDVCVEPAPETPTDSLITPEDEKIPTIEELMASFVGIPSRAPTPPPKDIKRLELARSMMVSPFEGMPDSPTNPYGVVTEISSEGRQAAPPPSVSKTRGFGRFFAPLKHAISDSRPQTRSTTSTGSTGATEMQPATPIIQASLVRRGSHRLSVSFKKLPMWNPELAVDEPEGPNSNAVFGVSLQKSMQVAKGTSKTHHSGNGGSSRRDFPLCMQKCCFFLKNEGVEAPDIFAEPGDGYRVEKLKEIFSSAPTYGDDVNWSNFGVYDAADLILLYLSQLPRPLISETIAKRWIVLSRQATLTGSHATRLDQCIDFWEEALGGLRGPSRTLFKLLLNLWADVAQAAERNDMTAERLAGVVIKPLMHVSCGKYETDFMLSLAFLIRRRADYTNLLKKDQADVRRISRAAW</sequence>